<comment type="catalytic activity">
    <reaction evidence="1">
        <text>Hydrolysis of (1-&gt;3)-beta-D-glucosidic linkages in (1-&gt;3)-beta-D-glucans.</text>
        <dbReference type="EC" id="3.2.1.39"/>
    </reaction>
</comment>
<sequence length="459" mass="46217">MPSSSSILALATAITGATAAFTGFNYESKGKDQAGFEAEFKNAQGLDGTNGIFNSARLYTMIQDGTVSDPITAIPAAISTKTSLLFGLWASAGQAQFDNEISALKKTAQQYCDKLDGLVAGISVGSEDLYRDSPIGQAAGENPGAGPSVLANYVQQTRDAIKGTCLEKAPIGHVDTWTAYANSTNRALSDKLDWVGMDAYPYYENQKDNGIENAEKLFQAAIDNTNTGTGGKPLWITETGWPVSGKSENKAQASVDNAKTFWRDAGCPRFGKVNTFWFIMQDGGPSQSDKPSFGIVGGSTLSTKPLFDLSCDGYTNGGSGSGSSSSSSSSSQQSSTSASGSQSDTTATATATSQQSSGASTVSDASSTLSTSAAGSGSSSSSGSGSGSVPVPVGTGGLVPSHVQPSGTGTGAGTGVVPSRTPTSPSGSSTPTPIGSNAAAGLNSVAAAVAAIFVAVAAF</sequence>
<evidence type="ECO:0000256" key="11">
    <source>
        <dbReference type="ARBA" id="ARBA00022729"/>
    </source>
</evidence>
<reference evidence="25 26" key="1">
    <citation type="journal article" date="2011" name="Genome Biol.">
        <title>Genome sequence of the insect pathogenic fungus Cordyceps militaris, a valued traditional Chinese medicine.</title>
        <authorList>
            <person name="Zheng P."/>
            <person name="Xia Y."/>
            <person name="Xiao G."/>
            <person name="Xiong C."/>
            <person name="Hu X."/>
            <person name="Zhang S."/>
            <person name="Zheng H."/>
            <person name="Huang Y."/>
            <person name="Zhou Y."/>
            <person name="Wang S."/>
            <person name="Zhao G.P."/>
            <person name="Liu X."/>
            <person name="St Leger R.J."/>
            <person name="Wang C."/>
        </authorList>
    </citation>
    <scope>NUCLEOTIDE SEQUENCE [LARGE SCALE GENOMIC DNA]</scope>
    <source>
        <strain evidence="25 26">CM01</strain>
    </source>
</reference>
<dbReference type="OrthoDB" id="77201at2759"/>
<keyword evidence="18" id="KW-0624">Polysaccharide degradation</keyword>
<keyword evidence="10" id="KW-0336">GPI-anchor</keyword>
<dbReference type="KEGG" id="cmt:CCM_04122"/>
<evidence type="ECO:0000256" key="10">
    <source>
        <dbReference type="ARBA" id="ARBA00022622"/>
    </source>
</evidence>
<evidence type="ECO:0000313" key="25">
    <source>
        <dbReference type="EMBL" id="EGX92749.1"/>
    </source>
</evidence>
<dbReference type="GO" id="GO:0005886">
    <property type="term" value="C:plasma membrane"/>
    <property type="evidence" value="ECO:0007669"/>
    <property type="project" value="UniProtKB-SubCell"/>
</dbReference>
<protein>
    <recommendedName>
        <fullName evidence="6">Probable glucan endo-1,3-beta-glucosidase eglC</fullName>
        <ecNumber evidence="5">3.2.1.39</ecNumber>
    </recommendedName>
    <alternativeName>
        <fullName evidence="20">Endo-1,3-beta-glucanase eglC</fullName>
    </alternativeName>
    <alternativeName>
        <fullName evidence="21">Laminarinase eglC</fullName>
    </alternativeName>
</protein>
<evidence type="ECO:0000256" key="21">
    <source>
        <dbReference type="ARBA" id="ARBA00032906"/>
    </source>
</evidence>
<dbReference type="GO" id="GO:0009277">
    <property type="term" value="C:fungal-type cell wall"/>
    <property type="evidence" value="ECO:0007669"/>
    <property type="project" value="TreeGrafter"/>
</dbReference>
<dbReference type="AlphaFoldDB" id="G3JDS4"/>
<evidence type="ECO:0000256" key="17">
    <source>
        <dbReference type="ARBA" id="ARBA00023316"/>
    </source>
</evidence>
<evidence type="ECO:0000256" key="1">
    <source>
        <dbReference type="ARBA" id="ARBA00000382"/>
    </source>
</evidence>
<evidence type="ECO:0000256" key="14">
    <source>
        <dbReference type="ARBA" id="ARBA00023180"/>
    </source>
</evidence>
<proteinExistence type="inferred from homology"/>
<evidence type="ECO:0000256" key="12">
    <source>
        <dbReference type="ARBA" id="ARBA00022801"/>
    </source>
</evidence>
<evidence type="ECO:0000256" key="18">
    <source>
        <dbReference type="ARBA" id="ARBA00023326"/>
    </source>
</evidence>
<dbReference type="GO" id="GO:0005576">
    <property type="term" value="C:extracellular region"/>
    <property type="evidence" value="ECO:0007669"/>
    <property type="project" value="TreeGrafter"/>
</dbReference>
<evidence type="ECO:0000256" key="9">
    <source>
        <dbReference type="ARBA" id="ARBA00022525"/>
    </source>
</evidence>
<feature type="compositionally biased region" description="Low complexity" evidence="23">
    <location>
        <begin position="322"/>
        <end position="401"/>
    </location>
</feature>
<dbReference type="InParanoid" id="G3JDS4"/>
<gene>
    <name evidence="25" type="ORF">CCM_04122</name>
</gene>
<keyword evidence="7" id="KW-1003">Cell membrane</keyword>
<evidence type="ECO:0000256" key="20">
    <source>
        <dbReference type="ARBA" id="ARBA00032134"/>
    </source>
</evidence>
<feature type="signal peptide" evidence="24">
    <location>
        <begin position="1"/>
        <end position="19"/>
    </location>
</feature>
<evidence type="ECO:0000313" key="26">
    <source>
        <dbReference type="Proteomes" id="UP000001610"/>
    </source>
</evidence>
<dbReference type="STRING" id="983644.G3JDS4"/>
<keyword evidence="8" id="KW-0134">Cell wall</keyword>
<comment type="subcellular location">
    <subcellularLocation>
        <location evidence="3">Cell membrane</location>
        <topology evidence="3">Lipid-anchor</topology>
        <topology evidence="3">GPI-anchor</topology>
    </subcellularLocation>
    <subcellularLocation>
        <location evidence="2">Secreted</location>
        <location evidence="2">Cell wall</location>
    </subcellularLocation>
</comment>
<keyword evidence="12" id="KW-0378">Hydrolase</keyword>
<dbReference type="RefSeq" id="XP_006669333.1">
    <property type="nucleotide sequence ID" value="XM_006669270.1"/>
</dbReference>
<dbReference type="GO" id="GO:0009986">
    <property type="term" value="C:cell surface"/>
    <property type="evidence" value="ECO:0007669"/>
    <property type="project" value="TreeGrafter"/>
</dbReference>
<evidence type="ECO:0000256" key="8">
    <source>
        <dbReference type="ARBA" id="ARBA00022512"/>
    </source>
</evidence>
<dbReference type="EMBL" id="JH126401">
    <property type="protein sequence ID" value="EGX92749.1"/>
    <property type="molecule type" value="Genomic_DNA"/>
</dbReference>
<dbReference type="InterPro" id="IPR050732">
    <property type="entry name" value="Beta-glucan_modifiers"/>
</dbReference>
<keyword evidence="9" id="KW-0964">Secreted</keyword>
<dbReference type="PANTHER" id="PTHR16631:SF13">
    <property type="entry name" value="GLUCAN ENDO-1,3-BETA-GLUCOSIDASE EGLC-RELATED"/>
    <property type="match status" value="1"/>
</dbReference>
<dbReference type="Gene3D" id="3.20.20.80">
    <property type="entry name" value="Glycosidases"/>
    <property type="match status" value="1"/>
</dbReference>
<dbReference type="HOGENOM" id="CLU_028820_1_0_1"/>
<dbReference type="OMA" id="YPYYENQ"/>
<evidence type="ECO:0000256" key="6">
    <source>
        <dbReference type="ARBA" id="ARBA00019762"/>
    </source>
</evidence>
<evidence type="ECO:0000256" key="7">
    <source>
        <dbReference type="ARBA" id="ARBA00022475"/>
    </source>
</evidence>
<dbReference type="InterPro" id="IPR000490">
    <property type="entry name" value="Glyco_hydro_17"/>
</dbReference>
<keyword evidence="11 24" id="KW-0732">Signal</keyword>
<comment type="function">
    <text evidence="19">Glucanases play a role in cell expansion during growth, in cell-cell fusion during mating, and in spore release during sporulation. This enzyme may be involved in beta-glucan degradation and also function biosynthetically as a transglycosylase.</text>
</comment>
<evidence type="ECO:0000256" key="23">
    <source>
        <dbReference type="SAM" id="MobiDB-lite"/>
    </source>
</evidence>
<dbReference type="InterPro" id="IPR017853">
    <property type="entry name" value="GH"/>
</dbReference>
<evidence type="ECO:0000256" key="2">
    <source>
        <dbReference type="ARBA" id="ARBA00004191"/>
    </source>
</evidence>
<dbReference type="Proteomes" id="UP000001610">
    <property type="component" value="Unassembled WGS sequence"/>
</dbReference>
<dbReference type="GO" id="GO:0098552">
    <property type="term" value="C:side of membrane"/>
    <property type="evidence" value="ECO:0007669"/>
    <property type="project" value="UniProtKB-KW"/>
</dbReference>
<keyword evidence="26" id="KW-1185">Reference proteome</keyword>
<dbReference type="FunCoup" id="G3JDS4">
    <property type="interactions" value="374"/>
</dbReference>
<dbReference type="VEuPathDB" id="FungiDB:CCM_04122"/>
<evidence type="ECO:0000256" key="3">
    <source>
        <dbReference type="ARBA" id="ARBA00004609"/>
    </source>
</evidence>
<dbReference type="EC" id="3.2.1.39" evidence="5"/>
<feature type="compositionally biased region" description="Low complexity" evidence="23">
    <location>
        <begin position="415"/>
        <end position="432"/>
    </location>
</feature>
<evidence type="ECO:0000256" key="24">
    <source>
        <dbReference type="SAM" id="SignalP"/>
    </source>
</evidence>
<evidence type="ECO:0000256" key="16">
    <source>
        <dbReference type="ARBA" id="ARBA00023288"/>
    </source>
</evidence>
<dbReference type="PANTHER" id="PTHR16631">
    <property type="entry name" value="GLUCAN 1,3-BETA-GLUCOSIDASE"/>
    <property type="match status" value="1"/>
</dbReference>
<name>G3JDS4_CORMM</name>
<dbReference type="eggNOG" id="ENOG502SI3D">
    <property type="taxonomic scope" value="Eukaryota"/>
</dbReference>
<evidence type="ECO:0000256" key="19">
    <source>
        <dbReference type="ARBA" id="ARBA00025152"/>
    </source>
</evidence>
<keyword evidence="14" id="KW-0325">Glycoprotein</keyword>
<dbReference type="SUPFAM" id="SSF51445">
    <property type="entry name" value="(Trans)glycosidases"/>
    <property type="match status" value="1"/>
</dbReference>
<keyword evidence="17" id="KW-0961">Cell wall biogenesis/degradation</keyword>
<keyword evidence="13" id="KW-0472">Membrane</keyword>
<evidence type="ECO:0000256" key="22">
    <source>
        <dbReference type="RuleBase" id="RU004335"/>
    </source>
</evidence>
<evidence type="ECO:0000256" key="13">
    <source>
        <dbReference type="ARBA" id="ARBA00023136"/>
    </source>
</evidence>
<evidence type="ECO:0000256" key="15">
    <source>
        <dbReference type="ARBA" id="ARBA00023277"/>
    </source>
</evidence>
<comment type="similarity">
    <text evidence="4 22">Belongs to the glycosyl hydrolase 17 family.</text>
</comment>
<accession>G3JDS4</accession>
<keyword evidence="15" id="KW-0119">Carbohydrate metabolism</keyword>
<dbReference type="GeneID" id="18166145"/>
<dbReference type="Pfam" id="PF00332">
    <property type="entry name" value="Glyco_hydro_17"/>
    <property type="match status" value="1"/>
</dbReference>
<feature type="region of interest" description="Disordered" evidence="23">
    <location>
        <begin position="317"/>
        <end position="432"/>
    </location>
</feature>
<feature type="chain" id="PRO_5003446375" description="Probable glucan endo-1,3-beta-glucosidase eglC" evidence="24">
    <location>
        <begin position="20"/>
        <end position="459"/>
    </location>
</feature>
<organism evidence="25 26">
    <name type="scientific">Cordyceps militaris (strain CM01)</name>
    <name type="common">Caterpillar fungus</name>
    <dbReference type="NCBI Taxonomy" id="983644"/>
    <lineage>
        <taxon>Eukaryota</taxon>
        <taxon>Fungi</taxon>
        <taxon>Dikarya</taxon>
        <taxon>Ascomycota</taxon>
        <taxon>Pezizomycotina</taxon>
        <taxon>Sordariomycetes</taxon>
        <taxon>Hypocreomycetidae</taxon>
        <taxon>Hypocreales</taxon>
        <taxon>Cordycipitaceae</taxon>
        <taxon>Cordyceps</taxon>
    </lineage>
</organism>
<dbReference type="GO" id="GO:0071555">
    <property type="term" value="P:cell wall organization"/>
    <property type="evidence" value="ECO:0007669"/>
    <property type="project" value="UniProtKB-KW"/>
</dbReference>
<evidence type="ECO:0000256" key="4">
    <source>
        <dbReference type="ARBA" id="ARBA00008773"/>
    </source>
</evidence>
<dbReference type="GO" id="GO:0042973">
    <property type="term" value="F:glucan endo-1,3-beta-D-glucosidase activity"/>
    <property type="evidence" value="ECO:0007669"/>
    <property type="project" value="UniProtKB-EC"/>
</dbReference>
<evidence type="ECO:0000256" key="5">
    <source>
        <dbReference type="ARBA" id="ARBA00012780"/>
    </source>
</evidence>
<keyword evidence="16" id="KW-0449">Lipoprotein</keyword>
<dbReference type="GO" id="GO:0000272">
    <property type="term" value="P:polysaccharide catabolic process"/>
    <property type="evidence" value="ECO:0007669"/>
    <property type="project" value="UniProtKB-KW"/>
</dbReference>